<name>A0A7D5FMX0_9CAUD</name>
<sequence>MTDTIYHIYMNNTCIRACLSESEFKKEMVGIKTYLELTNHSKDATLEYVECEAPTYTDASY</sequence>
<proteinExistence type="predicted"/>
<reference evidence="1 2" key="2">
    <citation type="submission" date="2020-07" db="EMBL/GenBank/DDBJ databases">
        <title>Signatures of coevolution in a cyanophage population.</title>
        <authorList>
            <person name="Abebe J."/>
        </authorList>
    </citation>
    <scope>NUCLEOTIDE SEQUENCE [LARGE SCALE GENOMIC DNA]</scope>
    <source>
        <strain evidence="1">0809CC03</strain>
    </source>
</reference>
<dbReference type="Proteomes" id="UP000510897">
    <property type="component" value="Segment"/>
</dbReference>
<reference evidence="1 2" key="1">
    <citation type="submission" date="2020-06" db="EMBL/GenBank/DDBJ databases">
        <authorList>
            <person name="Puxty R.J."/>
            <person name="Weihe C."/>
            <person name="Marston M.F."/>
            <person name="Martiny J.B.H."/>
        </authorList>
    </citation>
    <scope>NUCLEOTIDE SEQUENCE [LARGE SCALE GENOMIC DNA]</scope>
    <source>
        <strain evidence="1">0809CC03</strain>
    </source>
</reference>
<dbReference type="EMBL" id="MT586120">
    <property type="protein sequence ID" value="QLF86293.1"/>
    <property type="molecule type" value="Genomic_DNA"/>
</dbReference>
<organism evidence="1 2">
    <name type="scientific">Synechococcus phage S-CAM7</name>
    <dbReference type="NCBI Taxonomy" id="1883368"/>
    <lineage>
        <taxon>Viruses</taxon>
        <taxon>Duplodnaviria</taxon>
        <taxon>Heunggongvirae</taxon>
        <taxon>Uroviricota</taxon>
        <taxon>Caudoviricetes</taxon>
        <taxon>Pantevenvirales</taxon>
        <taxon>Kyanoviridae</taxon>
        <taxon>Mazuvirus</taxon>
        <taxon>Mazuvirus scam7</taxon>
    </lineage>
</organism>
<accession>A0A7D5FMX0</accession>
<protein>
    <submittedName>
        <fullName evidence="1">Uncharacterized protein</fullName>
    </submittedName>
</protein>
<gene>
    <name evidence="1" type="ORF">CC030809_00245</name>
</gene>
<evidence type="ECO:0000313" key="2">
    <source>
        <dbReference type="Proteomes" id="UP000510897"/>
    </source>
</evidence>
<evidence type="ECO:0000313" key="1">
    <source>
        <dbReference type="EMBL" id="QLF86293.1"/>
    </source>
</evidence>